<organism evidence="2 3">
    <name type="scientific">Rhizopus delemar</name>
    <dbReference type="NCBI Taxonomy" id="936053"/>
    <lineage>
        <taxon>Eukaryota</taxon>
        <taxon>Fungi</taxon>
        <taxon>Fungi incertae sedis</taxon>
        <taxon>Mucoromycota</taxon>
        <taxon>Mucoromycotina</taxon>
        <taxon>Mucoromycetes</taxon>
        <taxon>Mucorales</taxon>
        <taxon>Mucorineae</taxon>
        <taxon>Rhizopodaceae</taxon>
        <taxon>Rhizopus</taxon>
    </lineage>
</organism>
<reference evidence="2 3" key="1">
    <citation type="journal article" date="2020" name="Microb. Genom.">
        <title>Genetic diversity of clinical and environmental Mucorales isolates obtained from an investigation of mucormycosis cases among solid organ transplant recipients.</title>
        <authorList>
            <person name="Nguyen M.H."/>
            <person name="Kaul D."/>
            <person name="Muto C."/>
            <person name="Cheng S.J."/>
            <person name="Richter R.A."/>
            <person name="Bruno V.M."/>
            <person name="Liu G."/>
            <person name="Beyhan S."/>
            <person name="Sundermann A.J."/>
            <person name="Mounaud S."/>
            <person name="Pasculle A.W."/>
            <person name="Nierman W.C."/>
            <person name="Driscoll E."/>
            <person name="Cumbie R."/>
            <person name="Clancy C.J."/>
            <person name="Dupont C.L."/>
        </authorList>
    </citation>
    <scope>NUCLEOTIDE SEQUENCE [LARGE SCALE GENOMIC DNA]</scope>
    <source>
        <strain evidence="2 3">GL24</strain>
    </source>
</reference>
<feature type="compositionally biased region" description="Basic and acidic residues" evidence="1">
    <location>
        <begin position="81"/>
        <end position="91"/>
    </location>
</feature>
<gene>
    <name evidence="2" type="ORF">G6F50_018567</name>
</gene>
<feature type="compositionally biased region" description="Gly residues" evidence="1">
    <location>
        <begin position="54"/>
        <end position="63"/>
    </location>
</feature>
<dbReference type="EMBL" id="JAANIU010020068">
    <property type="protein sequence ID" value="KAG1523964.1"/>
    <property type="molecule type" value="Genomic_DNA"/>
</dbReference>
<proteinExistence type="predicted"/>
<evidence type="ECO:0000313" key="3">
    <source>
        <dbReference type="Proteomes" id="UP000740926"/>
    </source>
</evidence>
<feature type="region of interest" description="Disordered" evidence="1">
    <location>
        <begin position="39"/>
        <end position="91"/>
    </location>
</feature>
<evidence type="ECO:0000256" key="1">
    <source>
        <dbReference type="SAM" id="MobiDB-lite"/>
    </source>
</evidence>
<sequence>MRHGAVLAPVIAEIQQLVIQVFLRLAGQARVVAVGAGPALRPMTGRTGRDPGRHGVGAQGVWGGRLRQRGRCHKGNNSRGHHAENRPKPRQ</sequence>
<feature type="compositionally biased region" description="Basic residues" evidence="1">
    <location>
        <begin position="66"/>
        <end position="80"/>
    </location>
</feature>
<comment type="caution">
    <text evidence="2">The sequence shown here is derived from an EMBL/GenBank/DDBJ whole genome shotgun (WGS) entry which is preliminary data.</text>
</comment>
<accession>A0A9P6XMT6</accession>
<protein>
    <submittedName>
        <fullName evidence="2">Uncharacterized protein</fullName>
    </submittedName>
</protein>
<dbReference type="AlphaFoldDB" id="A0A9P6XMT6"/>
<evidence type="ECO:0000313" key="2">
    <source>
        <dbReference type="EMBL" id="KAG1523964.1"/>
    </source>
</evidence>
<keyword evidence="3" id="KW-1185">Reference proteome</keyword>
<name>A0A9P6XMT6_9FUNG</name>
<dbReference type="Proteomes" id="UP000740926">
    <property type="component" value="Unassembled WGS sequence"/>
</dbReference>